<protein>
    <submittedName>
        <fullName evidence="1">Uncharacterized protein</fullName>
    </submittedName>
</protein>
<evidence type="ECO:0000313" key="2">
    <source>
        <dbReference type="Proteomes" id="UP000016480"/>
    </source>
</evidence>
<dbReference type="EMBL" id="AHCD03000044">
    <property type="protein sequence ID" value="KAF7781079.1"/>
    <property type="molecule type" value="Genomic_DNA"/>
</dbReference>
<accession>A0A8T0BZ20</accession>
<dbReference type="Proteomes" id="UP000016480">
    <property type="component" value="Unassembled WGS sequence"/>
</dbReference>
<gene>
    <name evidence="1" type="ORF">PRUB_b0185</name>
</gene>
<sequence>MVLDTNWLYRVNAETIKNGETMSYFYLFWEGDNDSMA</sequence>
<comment type="caution">
    <text evidence="1">The sequence shown here is derived from an EMBL/GenBank/DDBJ whole genome shotgun (WGS) entry which is preliminary data.</text>
</comment>
<name>A0A8T0BZ20_9GAMM</name>
<proteinExistence type="predicted"/>
<dbReference type="AlphaFoldDB" id="A0A8T0BZ20"/>
<evidence type="ECO:0000313" key="1">
    <source>
        <dbReference type="EMBL" id="KAF7781079.1"/>
    </source>
</evidence>
<organism evidence="1 2">
    <name type="scientific">Pseudoalteromonas rubra</name>
    <dbReference type="NCBI Taxonomy" id="43658"/>
    <lineage>
        <taxon>Bacteria</taxon>
        <taxon>Pseudomonadati</taxon>
        <taxon>Pseudomonadota</taxon>
        <taxon>Gammaproteobacteria</taxon>
        <taxon>Alteromonadales</taxon>
        <taxon>Pseudoalteromonadaceae</taxon>
        <taxon>Pseudoalteromonas</taxon>
    </lineage>
</organism>
<reference evidence="1 2" key="1">
    <citation type="journal article" date="2012" name="J. Bacteriol.">
        <title>Genome sequence of the cycloprodigiosin-producing bacterial strain Pseudoalteromonas rubra ATCC 29570(T).</title>
        <authorList>
            <person name="Xie B.B."/>
            <person name="Shu Y.L."/>
            <person name="Qin Q.L."/>
            <person name="Rong J.C."/>
            <person name="Zhang X.Y."/>
            <person name="Chen X.L."/>
            <person name="Zhou B.C."/>
            <person name="Zhang Y.Z."/>
        </authorList>
    </citation>
    <scope>NUCLEOTIDE SEQUENCE [LARGE SCALE GENOMIC DNA]</scope>
    <source>
        <strain evidence="1 2">DSM 6842</strain>
    </source>
</reference>